<protein>
    <submittedName>
        <fullName evidence="3">Predicted protein</fullName>
    </submittedName>
</protein>
<evidence type="ECO:0000313" key="3">
    <source>
        <dbReference type="EMBL" id="EDR10926.1"/>
    </source>
</evidence>
<evidence type="ECO:0000256" key="1">
    <source>
        <dbReference type="SAM" id="Coils"/>
    </source>
</evidence>
<feature type="coiled-coil region" evidence="1">
    <location>
        <begin position="117"/>
        <end position="144"/>
    </location>
</feature>
<dbReference type="InParanoid" id="B0D3I6"/>
<dbReference type="OrthoDB" id="3024543at2759"/>
<keyword evidence="4" id="KW-1185">Reference proteome</keyword>
<dbReference type="HOGENOM" id="CLU_1224946_0_0_1"/>
<dbReference type="EMBL" id="DS547096">
    <property type="protein sequence ID" value="EDR10926.1"/>
    <property type="molecule type" value="Genomic_DNA"/>
</dbReference>
<dbReference type="RefSeq" id="XP_001878227.1">
    <property type="nucleotide sequence ID" value="XM_001878192.1"/>
</dbReference>
<reference evidence="3 4" key="1">
    <citation type="journal article" date="2008" name="Nature">
        <title>The genome of Laccaria bicolor provides insights into mycorrhizal symbiosis.</title>
        <authorList>
            <person name="Martin F."/>
            <person name="Aerts A."/>
            <person name="Ahren D."/>
            <person name="Brun A."/>
            <person name="Danchin E.G.J."/>
            <person name="Duchaussoy F."/>
            <person name="Gibon J."/>
            <person name="Kohler A."/>
            <person name="Lindquist E."/>
            <person name="Pereda V."/>
            <person name="Salamov A."/>
            <person name="Shapiro H.J."/>
            <person name="Wuyts J."/>
            <person name="Blaudez D."/>
            <person name="Buee M."/>
            <person name="Brokstein P."/>
            <person name="Canbaeck B."/>
            <person name="Cohen D."/>
            <person name="Courty P.E."/>
            <person name="Coutinho P.M."/>
            <person name="Delaruelle C."/>
            <person name="Detter J.C."/>
            <person name="Deveau A."/>
            <person name="DiFazio S."/>
            <person name="Duplessis S."/>
            <person name="Fraissinet-Tachet L."/>
            <person name="Lucic E."/>
            <person name="Frey-Klett P."/>
            <person name="Fourrey C."/>
            <person name="Feussner I."/>
            <person name="Gay G."/>
            <person name="Grimwood J."/>
            <person name="Hoegger P.J."/>
            <person name="Jain P."/>
            <person name="Kilaru S."/>
            <person name="Labbe J."/>
            <person name="Lin Y.C."/>
            <person name="Legue V."/>
            <person name="Le Tacon F."/>
            <person name="Marmeisse R."/>
            <person name="Melayah D."/>
            <person name="Montanini B."/>
            <person name="Muratet M."/>
            <person name="Nehls U."/>
            <person name="Niculita-Hirzel H."/>
            <person name="Oudot-Le Secq M.P."/>
            <person name="Peter M."/>
            <person name="Quesneville H."/>
            <person name="Rajashekar B."/>
            <person name="Reich M."/>
            <person name="Rouhier N."/>
            <person name="Schmutz J."/>
            <person name="Yin T."/>
            <person name="Chalot M."/>
            <person name="Henrissat B."/>
            <person name="Kuees U."/>
            <person name="Lucas S."/>
            <person name="Van de Peer Y."/>
            <person name="Podila G.K."/>
            <person name="Polle A."/>
            <person name="Pukkila P.J."/>
            <person name="Richardson P.M."/>
            <person name="Rouze P."/>
            <person name="Sanders I.R."/>
            <person name="Stajich J.E."/>
            <person name="Tunlid A."/>
            <person name="Tuskan G."/>
            <person name="Grigoriev I.V."/>
        </authorList>
    </citation>
    <scope>NUCLEOTIDE SEQUENCE [LARGE SCALE GENOMIC DNA]</scope>
    <source>
        <strain evidence="4">S238N-H82 / ATCC MYA-4686</strain>
    </source>
</reference>
<feature type="region of interest" description="Disordered" evidence="2">
    <location>
        <begin position="1"/>
        <end position="27"/>
    </location>
</feature>
<gene>
    <name evidence="3" type="ORF">LACBIDRAFT_315935</name>
</gene>
<accession>B0D3I6</accession>
<dbReference type="Proteomes" id="UP000001194">
    <property type="component" value="Unassembled WGS sequence"/>
</dbReference>
<keyword evidence="1" id="KW-0175">Coiled coil</keyword>
<evidence type="ECO:0000313" key="4">
    <source>
        <dbReference type="Proteomes" id="UP000001194"/>
    </source>
</evidence>
<sequence length="226" mass="25623">MVGRVNSALQLRRSRTEQSVIPSPPTPTSCQGAEFQWDLGSPHLTYPFPIHDPATRFKPGYNLLSVDPHMSLIRVQSLRCSWSPTFESISVPCSSCQTLGTFVDVVKDHAAKAVEKLDRLSLSHNQLLQKLDAVEKQAQVERLKHLNTTRALDSLRTHEATWHALLDLVGNHDIPGLHRIFKIAKRRSWSTEKLLERLRDAFDGSYHVRGYSDMELDLATAIYELM</sequence>
<organism evidence="4">
    <name type="scientific">Laccaria bicolor (strain S238N-H82 / ATCC MYA-4686)</name>
    <name type="common">Bicoloured deceiver</name>
    <name type="synonym">Laccaria laccata var. bicolor</name>
    <dbReference type="NCBI Taxonomy" id="486041"/>
    <lineage>
        <taxon>Eukaryota</taxon>
        <taxon>Fungi</taxon>
        <taxon>Dikarya</taxon>
        <taxon>Basidiomycota</taxon>
        <taxon>Agaricomycotina</taxon>
        <taxon>Agaricomycetes</taxon>
        <taxon>Agaricomycetidae</taxon>
        <taxon>Agaricales</taxon>
        <taxon>Agaricineae</taxon>
        <taxon>Hydnangiaceae</taxon>
        <taxon>Laccaria</taxon>
    </lineage>
</organism>
<evidence type="ECO:0000256" key="2">
    <source>
        <dbReference type="SAM" id="MobiDB-lite"/>
    </source>
</evidence>
<dbReference type="KEGG" id="lbc:LACBIDRAFT_315935"/>
<dbReference type="GeneID" id="6073945"/>
<dbReference type="AlphaFoldDB" id="B0D3I6"/>
<name>B0D3I6_LACBS</name>
<proteinExistence type="predicted"/>